<dbReference type="PRINTS" id="PR00032">
    <property type="entry name" value="HTHARAC"/>
</dbReference>
<dbReference type="InterPro" id="IPR020449">
    <property type="entry name" value="Tscrpt_reg_AraC-type_HTH"/>
</dbReference>
<keyword evidence="1" id="KW-0805">Transcription regulation</keyword>
<keyword evidence="2" id="KW-0238">DNA-binding</keyword>
<proteinExistence type="predicted"/>
<reference evidence="5" key="1">
    <citation type="submission" date="2019-11" db="EMBL/GenBank/DDBJ databases">
        <authorList>
            <person name="Feng L."/>
        </authorList>
    </citation>
    <scope>NUCLEOTIDE SEQUENCE</scope>
    <source>
        <strain evidence="5">CsymbiosumLFYP84</strain>
    </source>
</reference>
<dbReference type="Pfam" id="PF02311">
    <property type="entry name" value="AraC_binding"/>
    <property type="match status" value="1"/>
</dbReference>
<dbReference type="GO" id="GO:0043565">
    <property type="term" value="F:sequence-specific DNA binding"/>
    <property type="evidence" value="ECO:0007669"/>
    <property type="project" value="InterPro"/>
</dbReference>
<gene>
    <name evidence="5" type="primary">melR_1</name>
    <name evidence="5" type="ORF">CSLFYP84_00963</name>
</gene>
<dbReference type="RefSeq" id="WP_003508544.1">
    <property type="nucleotide sequence ID" value="NZ_CABKPP010000004.1"/>
</dbReference>
<evidence type="ECO:0000256" key="2">
    <source>
        <dbReference type="ARBA" id="ARBA00023125"/>
    </source>
</evidence>
<dbReference type="Gene3D" id="1.10.10.60">
    <property type="entry name" value="Homeodomain-like"/>
    <property type="match status" value="2"/>
</dbReference>
<dbReference type="CDD" id="cd02208">
    <property type="entry name" value="cupin_RmlC-like"/>
    <property type="match status" value="1"/>
</dbReference>
<dbReference type="InterPro" id="IPR003313">
    <property type="entry name" value="AraC-bd"/>
</dbReference>
<dbReference type="EMBL" id="CACRUA010000009">
    <property type="protein sequence ID" value="VYT93904.1"/>
    <property type="molecule type" value="Genomic_DNA"/>
</dbReference>
<feature type="domain" description="HTH araC/xylS-type" evidence="4">
    <location>
        <begin position="198"/>
        <end position="297"/>
    </location>
</feature>
<dbReference type="SUPFAM" id="SSF51215">
    <property type="entry name" value="Regulatory protein AraC"/>
    <property type="match status" value="1"/>
</dbReference>
<dbReference type="Pfam" id="PF12833">
    <property type="entry name" value="HTH_18"/>
    <property type="match status" value="1"/>
</dbReference>
<keyword evidence="3" id="KW-0804">Transcription</keyword>
<dbReference type="InterPro" id="IPR014710">
    <property type="entry name" value="RmlC-like_jellyroll"/>
</dbReference>
<dbReference type="InterPro" id="IPR018060">
    <property type="entry name" value="HTH_AraC"/>
</dbReference>
<dbReference type="SMART" id="SM00342">
    <property type="entry name" value="HTH_ARAC"/>
    <property type="match status" value="1"/>
</dbReference>
<evidence type="ECO:0000259" key="4">
    <source>
        <dbReference type="PROSITE" id="PS01124"/>
    </source>
</evidence>
<dbReference type="InterPro" id="IPR009057">
    <property type="entry name" value="Homeodomain-like_sf"/>
</dbReference>
<evidence type="ECO:0000256" key="1">
    <source>
        <dbReference type="ARBA" id="ARBA00023015"/>
    </source>
</evidence>
<name>A0A6N3ANE7_CLOSY</name>
<dbReference type="SUPFAM" id="SSF46689">
    <property type="entry name" value="Homeodomain-like"/>
    <property type="match status" value="2"/>
</dbReference>
<protein>
    <submittedName>
        <fullName evidence="5">Melibiose operon regulatory protein</fullName>
    </submittedName>
</protein>
<dbReference type="GO" id="GO:0003700">
    <property type="term" value="F:DNA-binding transcription factor activity"/>
    <property type="evidence" value="ECO:0007669"/>
    <property type="project" value="InterPro"/>
</dbReference>
<accession>A0A6N3ANE7</accession>
<dbReference type="InterPro" id="IPR037923">
    <property type="entry name" value="HTH-like"/>
</dbReference>
<dbReference type="Gene3D" id="2.60.120.10">
    <property type="entry name" value="Jelly Rolls"/>
    <property type="match status" value="1"/>
</dbReference>
<dbReference type="PROSITE" id="PS01124">
    <property type="entry name" value="HTH_ARAC_FAMILY_2"/>
    <property type="match status" value="1"/>
</dbReference>
<sequence>MGLKECGLNLSRDNKELKPHGTIDFPCAGYSSCYRDSEDDIIPWHWHPELEILYIKSGNLKLKLPEKTFHLTPGDGFIVNSNVLHYAVAEPLCELHSIVFSPLLITGWEGSVFAEKYIGPLVRCPSFDGCSLNCLFPEPEMFENLFTAAFHALAEDLPGYEFTLREALSKLCYALCLRFGPETGDDCPAPSPDAERLRRMLDYIHCHYSEPLKLSQIAEAADIGERECLRCFSRMIQVSPIQYLLKYRVNQSASLLLREPGKNITAIAGGCGFDSPGNFSRIFKRYYKCSPKEYRSRNKE</sequence>
<evidence type="ECO:0000256" key="3">
    <source>
        <dbReference type="ARBA" id="ARBA00023163"/>
    </source>
</evidence>
<dbReference type="AlphaFoldDB" id="A0A6N3ANE7"/>
<organism evidence="5">
    <name type="scientific">Clostridium symbiosum</name>
    <name type="common">Bacteroides symbiosus</name>
    <dbReference type="NCBI Taxonomy" id="1512"/>
    <lineage>
        <taxon>Bacteria</taxon>
        <taxon>Bacillati</taxon>
        <taxon>Bacillota</taxon>
        <taxon>Clostridia</taxon>
        <taxon>Lachnospirales</taxon>
        <taxon>Lachnospiraceae</taxon>
        <taxon>Otoolea</taxon>
    </lineage>
</organism>
<dbReference type="PANTHER" id="PTHR43280">
    <property type="entry name" value="ARAC-FAMILY TRANSCRIPTIONAL REGULATOR"/>
    <property type="match status" value="1"/>
</dbReference>
<evidence type="ECO:0000313" key="5">
    <source>
        <dbReference type="EMBL" id="VYT93904.1"/>
    </source>
</evidence>
<dbReference type="PANTHER" id="PTHR43280:SF2">
    <property type="entry name" value="HTH-TYPE TRANSCRIPTIONAL REGULATOR EXSA"/>
    <property type="match status" value="1"/>
</dbReference>